<feature type="transmembrane region" description="Helical" evidence="10">
    <location>
        <begin position="305"/>
        <end position="324"/>
    </location>
</feature>
<evidence type="ECO:0000256" key="3">
    <source>
        <dbReference type="ARBA" id="ARBA00022475"/>
    </source>
</evidence>
<feature type="transmembrane region" description="Helical" evidence="10">
    <location>
        <begin position="432"/>
        <end position="452"/>
    </location>
</feature>
<organism evidence="11 12">
    <name type="scientific">Desulfobaculum bizertense DSM 18034</name>
    <dbReference type="NCBI Taxonomy" id="1121442"/>
    <lineage>
        <taxon>Bacteria</taxon>
        <taxon>Pseudomonadati</taxon>
        <taxon>Thermodesulfobacteriota</taxon>
        <taxon>Desulfovibrionia</taxon>
        <taxon>Desulfovibrionales</taxon>
        <taxon>Desulfovibrionaceae</taxon>
        <taxon>Desulfobaculum</taxon>
    </lineage>
</organism>
<feature type="transmembrane region" description="Helical" evidence="10">
    <location>
        <begin position="119"/>
        <end position="137"/>
    </location>
</feature>
<evidence type="ECO:0000313" key="12">
    <source>
        <dbReference type="Proteomes" id="UP000189733"/>
    </source>
</evidence>
<keyword evidence="5 10" id="KW-0812">Transmembrane</keyword>
<accession>A0A1T4VQD6</accession>
<dbReference type="AlphaFoldDB" id="A0A1T4VQD6"/>
<dbReference type="Proteomes" id="UP000189733">
    <property type="component" value="Unassembled WGS sequence"/>
</dbReference>
<reference evidence="11 12" key="1">
    <citation type="submission" date="2017-02" db="EMBL/GenBank/DDBJ databases">
        <authorList>
            <person name="Peterson S.W."/>
        </authorList>
    </citation>
    <scope>NUCLEOTIDE SEQUENCE [LARGE SCALE GENOMIC DNA]</scope>
    <source>
        <strain evidence="11 12">DSM 18034</strain>
    </source>
</reference>
<dbReference type="OrthoDB" id="139172at2"/>
<evidence type="ECO:0000256" key="5">
    <source>
        <dbReference type="ARBA" id="ARBA00022692"/>
    </source>
</evidence>
<keyword evidence="6 10" id="KW-1133">Transmembrane helix</keyword>
<keyword evidence="7 9" id="KW-0472">Membrane</keyword>
<feature type="transmembrane region" description="Helical" evidence="10">
    <location>
        <begin position="359"/>
        <end position="377"/>
    </location>
</feature>
<evidence type="ECO:0000313" key="11">
    <source>
        <dbReference type="EMBL" id="SKA67203.1"/>
    </source>
</evidence>
<dbReference type="PIRSF" id="PIRSF500217">
    <property type="entry name" value="AlgI"/>
    <property type="match status" value="1"/>
</dbReference>
<evidence type="ECO:0000256" key="4">
    <source>
        <dbReference type="ARBA" id="ARBA00022679"/>
    </source>
</evidence>
<protein>
    <submittedName>
        <fullName evidence="11">D-alanyl-lipoteichoic acid acyltransferase DltB, MBOAT superfamily</fullName>
    </submittedName>
</protein>
<dbReference type="InterPro" id="IPR024194">
    <property type="entry name" value="Ac/AlaTfrase_AlgI/DltB"/>
</dbReference>
<feature type="transmembrane region" description="Helical" evidence="10">
    <location>
        <begin position="181"/>
        <end position="202"/>
    </location>
</feature>
<keyword evidence="12" id="KW-1185">Reference proteome</keyword>
<evidence type="ECO:0000256" key="9">
    <source>
        <dbReference type="PIRNR" id="PIRNR016636"/>
    </source>
</evidence>
<dbReference type="PANTHER" id="PTHR13285">
    <property type="entry name" value="ACYLTRANSFERASE"/>
    <property type="match status" value="1"/>
</dbReference>
<name>A0A1T4VQD6_9BACT</name>
<dbReference type="GO" id="GO:0042121">
    <property type="term" value="P:alginic acid biosynthetic process"/>
    <property type="evidence" value="ECO:0007669"/>
    <property type="project" value="InterPro"/>
</dbReference>
<evidence type="ECO:0000256" key="8">
    <source>
        <dbReference type="ARBA" id="ARBA00023315"/>
    </source>
</evidence>
<dbReference type="EMBL" id="FUYA01000002">
    <property type="protein sequence ID" value="SKA67203.1"/>
    <property type="molecule type" value="Genomic_DNA"/>
</dbReference>
<sequence>MLFNSLEYLFFFLPLVLALFYILRNTVSYRAAKLWLVFASFAFYSYWKPEHLPLILASICINFSFAKGLCSAKLRPAARKLLFLTGCAFNLLLLCYFKYLGFILENIPLTTDLSSFSKIILPLGISFFTFQQIAYLADCYASPSEEYSFSDYCLFIAFFPQLIAGPIVHHKEMMPQFEDSSASQTLWTNMYSGLFFLSLGLVKKLGIADSFATIANAGYSAPDSLNFLTAWGTSLSYTIQLYCDFSGYTDMAIGSALLFGIRLPINFNSPYASLDIQDFWRRWHITLGRFLRDYIYIPLGGSRKGFTRTLCNLFLTFLIGGLWHGAGWTFILWGAMHGAALVIHRIWKAAGHTMPKACAWLVTFFFVHCAWVIFRAPTVQDAFTVLHKMILPTDIHLAPLSSAQLWILPALLYVLFDTFFKNSQRLEHKLSPRLLNTAVILVLFWCGAGFLLQQNHFSEFLYFQF</sequence>
<evidence type="ECO:0000256" key="1">
    <source>
        <dbReference type="ARBA" id="ARBA00004651"/>
    </source>
</evidence>
<comment type="similarity">
    <text evidence="2 9">Belongs to the membrane-bound acyltransferase family.</text>
</comment>
<comment type="subcellular location">
    <subcellularLocation>
        <location evidence="1">Cell membrane</location>
        <topology evidence="1">Multi-pass membrane protein</topology>
    </subcellularLocation>
</comment>
<feature type="transmembrane region" description="Helical" evidence="10">
    <location>
        <begin position="6"/>
        <end position="23"/>
    </location>
</feature>
<dbReference type="InterPro" id="IPR028362">
    <property type="entry name" value="AlgI"/>
</dbReference>
<evidence type="ECO:0000256" key="6">
    <source>
        <dbReference type="ARBA" id="ARBA00022989"/>
    </source>
</evidence>
<feature type="transmembrane region" description="Helical" evidence="10">
    <location>
        <begin position="81"/>
        <end position="99"/>
    </location>
</feature>
<keyword evidence="4 9" id="KW-0808">Transferase</keyword>
<dbReference type="Pfam" id="PF03062">
    <property type="entry name" value="MBOAT"/>
    <property type="match status" value="1"/>
</dbReference>
<keyword evidence="3 9" id="KW-1003">Cell membrane</keyword>
<keyword evidence="8 9" id="KW-0012">Acyltransferase</keyword>
<evidence type="ECO:0000256" key="2">
    <source>
        <dbReference type="ARBA" id="ARBA00010323"/>
    </source>
</evidence>
<dbReference type="InterPro" id="IPR004299">
    <property type="entry name" value="MBOAT_fam"/>
</dbReference>
<dbReference type="GO" id="GO:0016746">
    <property type="term" value="F:acyltransferase activity"/>
    <property type="evidence" value="ECO:0007669"/>
    <property type="project" value="UniProtKB-KW"/>
</dbReference>
<dbReference type="GO" id="GO:0005886">
    <property type="term" value="C:plasma membrane"/>
    <property type="evidence" value="ECO:0007669"/>
    <property type="project" value="UniProtKB-SubCell"/>
</dbReference>
<evidence type="ECO:0000256" key="10">
    <source>
        <dbReference type="SAM" id="Phobius"/>
    </source>
</evidence>
<dbReference type="RefSeq" id="WP_078684092.1">
    <property type="nucleotide sequence ID" value="NZ_FUYA01000002.1"/>
</dbReference>
<evidence type="ECO:0000256" key="7">
    <source>
        <dbReference type="ARBA" id="ARBA00023136"/>
    </source>
</evidence>
<proteinExistence type="inferred from homology"/>
<gene>
    <name evidence="11" type="ORF">SAMN02745702_00782</name>
</gene>
<dbReference type="PANTHER" id="PTHR13285:SF23">
    <property type="entry name" value="TEICHOIC ACID D-ALANYLTRANSFERASE"/>
    <property type="match status" value="1"/>
</dbReference>
<dbReference type="STRING" id="1121442.SAMN02745702_00782"/>
<feature type="transmembrane region" description="Helical" evidence="10">
    <location>
        <begin position="149"/>
        <end position="169"/>
    </location>
</feature>
<dbReference type="InterPro" id="IPR051085">
    <property type="entry name" value="MB_O-acyltransferase"/>
</dbReference>
<dbReference type="PIRSF" id="PIRSF016636">
    <property type="entry name" value="AlgI_DltB"/>
    <property type="match status" value="1"/>
</dbReference>